<keyword evidence="4" id="KW-1185">Reference proteome</keyword>
<gene>
    <name evidence="3" type="ORF">FIBSPDRAFT_1049071</name>
</gene>
<keyword evidence="1" id="KW-0472">Membrane</keyword>
<evidence type="ECO:0000313" key="4">
    <source>
        <dbReference type="Proteomes" id="UP000076532"/>
    </source>
</evidence>
<keyword evidence="1" id="KW-1133">Transmembrane helix</keyword>
<dbReference type="STRING" id="436010.A0A166CUL0"/>
<sequence>MSSTGTIVGSICGGLAVLAVVVAIAFFHFRRSGGARLVGRIKGLSLLHSGVDIESNRSNSPPRQISKLEVFAKAVRALEQAKQVIAGRCVHILASPVDGLLDVVQACGTNEQEEGALDGILQALAALDGRLDSALVLLHERVAPIESNPQQPPDTEQCRGDWITMGSLLETLSGSTKHILAQAHSSIETPCPDIVDSIRSAVQDFAALNELCIEDIVVANAASGELEDDGALGQRTSLPPRSTFLSNFTDTLRTVFQQLGQMALKLRLGCPGRSTFLHFRADVLFARFERFGEMADLEQAIVYHRAALELRPPGHPNHSTSLIDLANALQARFQQLGRMADLEQAIIYQRDALELCPPGHPNCATSLNNLANLLNTRFEQLGQMADLEQAIIYHRDALELRPPGHPDRPSSLNNLAISLKIRFEQLGQMADLEQAIIYQRDTQDLCPPGHPNRSGSLKNLGNVLQTRFEQLGQMADLEQAIIYQRDALELCPPGHPDRSGSLIDLAKSLKIRFEQLGRMADLEQVIIYQRDALELCPPGHPDHSTSLTNLANALQIRFEQLGRMADLEQAITYHRDALDLFPPGHPSRSTSLNNFANALQTRFNQLGQMADLEQAIIYERAALELRPPGHPGRSSALNNLANSLKIRLEQLGRMADLEQAIIYKRDALELRPSGHPDRSSSLINLGTSLLTRFNQLGQMADLEQAIIYQRDAQDICPPGHPNCSTALNNLANALQTRFEQLGQMEDLEQAIIYQRNALKLRPPEHHKHSSYLNNLANSLKTRFEQLGQMADLEQVIIYQRDALDLCPPGHHNRSVPLNNLASALLTRFEQLGQMADLEQAIIYQRDALELRPPGHPNRSTSLSNLAGALIARFKQLGQMADLEKAAELLQSGASDTSDTPAHRYRCASKLVAILNEHNQALLLETYEIALNLLQLVLTVYPDIEIRRTALGTDRLSPILAMSAAAHAIGKGQPEKAVELLEQGRGMLYSNIRGYRQPVEAVRQYDTSLADQFKATSQQLEALAISSQLGSNKLSGEGSHESVAVSDARWKRQRELSLEREDIIQQIRCLPGFEHFLKAVPFSELRNATAEGPVIIVNVAELRSHAIILHQGDPPIVLPMHPQNGESAYLTFLDLSRRLFEDREKVGFSKLLEKTILKKLDNLLVTPVLEKLESLGVLKKSRIWWCPTSALCALPIHAAGKLPIKYISSYTPTLSALISARKVDDQQPPAPLNASESNPSLLAIVYPGHPPKNDDEHDDRLKTVNEECEVIKKAAQASQARGVVRSNATREAALAQLPHHRWVHFACHGHLNTSEPFQSAFELQDGPLSLSDLVHARLPNADFAFLAACDSATSGGITNTPDESLHLAAAVQFCGVRSVVGTLWPMADVDGPRVAQVFYQHMFKGNNSRKSAEALHKVVTTMRRKSGPWENTMDEGETLQRWANYIHIGA</sequence>
<organism evidence="3 4">
    <name type="scientific">Athelia psychrophila</name>
    <dbReference type="NCBI Taxonomy" id="1759441"/>
    <lineage>
        <taxon>Eukaryota</taxon>
        <taxon>Fungi</taxon>
        <taxon>Dikarya</taxon>
        <taxon>Basidiomycota</taxon>
        <taxon>Agaricomycotina</taxon>
        <taxon>Agaricomycetes</taxon>
        <taxon>Agaricomycetidae</taxon>
        <taxon>Atheliales</taxon>
        <taxon>Atheliaceae</taxon>
        <taxon>Athelia</taxon>
    </lineage>
</organism>
<dbReference type="Pfam" id="PF13374">
    <property type="entry name" value="TPR_10"/>
    <property type="match status" value="1"/>
</dbReference>
<evidence type="ECO:0000259" key="2">
    <source>
        <dbReference type="Pfam" id="PF12770"/>
    </source>
</evidence>
<dbReference type="SUPFAM" id="SSF48452">
    <property type="entry name" value="TPR-like"/>
    <property type="match status" value="2"/>
</dbReference>
<dbReference type="Proteomes" id="UP000076532">
    <property type="component" value="Unassembled WGS sequence"/>
</dbReference>
<protein>
    <recommendedName>
        <fullName evidence="2">CHAT domain-containing protein</fullName>
    </recommendedName>
</protein>
<dbReference type="PANTHER" id="PTHR19959:SF119">
    <property type="entry name" value="FUNGAL LIPASE-LIKE DOMAIN-CONTAINING PROTEIN"/>
    <property type="match status" value="1"/>
</dbReference>
<dbReference type="OrthoDB" id="9991317at2759"/>
<dbReference type="Pfam" id="PF12770">
    <property type="entry name" value="CHAT"/>
    <property type="match status" value="1"/>
</dbReference>
<keyword evidence="1" id="KW-0812">Transmembrane</keyword>
<dbReference type="InterPro" id="IPR024983">
    <property type="entry name" value="CHAT_dom"/>
</dbReference>
<feature type="transmembrane region" description="Helical" evidence="1">
    <location>
        <begin position="7"/>
        <end position="29"/>
    </location>
</feature>
<dbReference type="SUPFAM" id="SSF81901">
    <property type="entry name" value="HCP-like"/>
    <property type="match status" value="1"/>
</dbReference>
<accession>A0A166CUL0</accession>
<name>A0A166CUL0_9AGAM</name>
<dbReference type="EMBL" id="KV417624">
    <property type="protein sequence ID" value="KZP14017.1"/>
    <property type="molecule type" value="Genomic_DNA"/>
</dbReference>
<proteinExistence type="predicted"/>
<evidence type="ECO:0000313" key="3">
    <source>
        <dbReference type="EMBL" id="KZP14017.1"/>
    </source>
</evidence>
<feature type="domain" description="CHAT" evidence="2">
    <location>
        <begin position="1155"/>
        <end position="1449"/>
    </location>
</feature>
<dbReference type="PANTHER" id="PTHR19959">
    <property type="entry name" value="KINESIN LIGHT CHAIN"/>
    <property type="match status" value="1"/>
</dbReference>
<reference evidence="3 4" key="1">
    <citation type="journal article" date="2016" name="Mol. Biol. Evol.">
        <title>Comparative Genomics of Early-Diverging Mushroom-Forming Fungi Provides Insights into the Origins of Lignocellulose Decay Capabilities.</title>
        <authorList>
            <person name="Nagy L.G."/>
            <person name="Riley R."/>
            <person name="Tritt A."/>
            <person name="Adam C."/>
            <person name="Daum C."/>
            <person name="Floudas D."/>
            <person name="Sun H."/>
            <person name="Yadav J.S."/>
            <person name="Pangilinan J."/>
            <person name="Larsson K.H."/>
            <person name="Matsuura K."/>
            <person name="Barry K."/>
            <person name="Labutti K."/>
            <person name="Kuo R."/>
            <person name="Ohm R.A."/>
            <person name="Bhattacharya S.S."/>
            <person name="Shirouzu T."/>
            <person name="Yoshinaga Y."/>
            <person name="Martin F.M."/>
            <person name="Grigoriev I.V."/>
            <person name="Hibbett D.S."/>
        </authorList>
    </citation>
    <scope>NUCLEOTIDE SEQUENCE [LARGE SCALE GENOMIC DNA]</scope>
    <source>
        <strain evidence="3 4">CBS 109695</strain>
    </source>
</reference>
<dbReference type="Gene3D" id="1.25.40.10">
    <property type="entry name" value="Tetratricopeptide repeat domain"/>
    <property type="match status" value="4"/>
</dbReference>
<evidence type="ECO:0000256" key="1">
    <source>
        <dbReference type="SAM" id="Phobius"/>
    </source>
</evidence>
<dbReference type="InterPro" id="IPR011990">
    <property type="entry name" value="TPR-like_helical_dom_sf"/>
</dbReference>